<name>A0A6N3E258_9FIRM</name>
<organism evidence="3">
    <name type="scientific">Veillonella ratti</name>
    <dbReference type="NCBI Taxonomy" id="103892"/>
    <lineage>
        <taxon>Bacteria</taxon>
        <taxon>Bacillati</taxon>
        <taxon>Bacillota</taxon>
        <taxon>Negativicutes</taxon>
        <taxon>Veillonellales</taxon>
        <taxon>Veillonellaceae</taxon>
        <taxon>Veillonella</taxon>
    </lineage>
</organism>
<dbReference type="GO" id="GO:0003676">
    <property type="term" value="F:nucleic acid binding"/>
    <property type="evidence" value="ECO:0007669"/>
    <property type="project" value="InterPro"/>
</dbReference>
<dbReference type="InterPro" id="IPR036397">
    <property type="entry name" value="RNaseH_sf"/>
</dbReference>
<dbReference type="PANTHER" id="PTHR10948">
    <property type="entry name" value="TRANSPOSASE"/>
    <property type="match status" value="1"/>
</dbReference>
<dbReference type="EMBL" id="CACRUX010000064">
    <property type="protein sequence ID" value="VYU34732.1"/>
    <property type="molecule type" value="Genomic_DNA"/>
</dbReference>
<dbReference type="GO" id="GO:0015074">
    <property type="term" value="P:DNA integration"/>
    <property type="evidence" value="ECO:0007669"/>
    <property type="project" value="InterPro"/>
</dbReference>
<dbReference type="Pfam" id="PF13936">
    <property type="entry name" value="HTH_38"/>
    <property type="match status" value="1"/>
</dbReference>
<evidence type="ECO:0000256" key="1">
    <source>
        <dbReference type="ARBA" id="ARBA00023172"/>
    </source>
</evidence>
<dbReference type="GO" id="GO:0006310">
    <property type="term" value="P:DNA recombination"/>
    <property type="evidence" value="ECO:0007669"/>
    <property type="project" value="UniProtKB-KW"/>
</dbReference>
<dbReference type="NCBIfam" id="NF033563">
    <property type="entry name" value="transpos_IS30"/>
    <property type="match status" value="1"/>
</dbReference>
<dbReference type="GO" id="GO:0004803">
    <property type="term" value="F:transposase activity"/>
    <property type="evidence" value="ECO:0007669"/>
    <property type="project" value="TreeGrafter"/>
</dbReference>
<proteinExistence type="predicted"/>
<dbReference type="InterPro" id="IPR025246">
    <property type="entry name" value="IS30-like_HTH"/>
</dbReference>
<gene>
    <name evidence="3" type="ORF">VRLFYP33_01800</name>
</gene>
<evidence type="ECO:0000313" key="3">
    <source>
        <dbReference type="EMBL" id="VYU34732.1"/>
    </source>
</evidence>
<evidence type="ECO:0000259" key="2">
    <source>
        <dbReference type="PROSITE" id="PS50994"/>
    </source>
</evidence>
<dbReference type="GO" id="GO:0005829">
    <property type="term" value="C:cytosol"/>
    <property type="evidence" value="ECO:0007669"/>
    <property type="project" value="TreeGrafter"/>
</dbReference>
<dbReference type="PANTHER" id="PTHR10948:SF23">
    <property type="entry name" value="TRANSPOSASE INSI FOR INSERTION SEQUENCE ELEMENT IS30A-RELATED"/>
    <property type="match status" value="1"/>
</dbReference>
<dbReference type="PROSITE" id="PS50994">
    <property type="entry name" value="INTEGRASE"/>
    <property type="match status" value="1"/>
</dbReference>
<feature type="domain" description="Integrase catalytic" evidence="2">
    <location>
        <begin position="154"/>
        <end position="315"/>
    </location>
</feature>
<accession>A0A6N3E258</accession>
<dbReference type="InterPro" id="IPR053392">
    <property type="entry name" value="Transposase_IS30-like"/>
</dbReference>
<dbReference type="InterPro" id="IPR012337">
    <property type="entry name" value="RNaseH-like_sf"/>
</dbReference>
<dbReference type="AlphaFoldDB" id="A0A6N3E258"/>
<reference evidence="3" key="1">
    <citation type="submission" date="2019-11" db="EMBL/GenBank/DDBJ databases">
        <authorList>
            <person name="Feng L."/>
        </authorList>
    </citation>
    <scope>NUCLEOTIDE SEQUENCE</scope>
    <source>
        <strain evidence="3">VrattiLFYP33</strain>
    </source>
</reference>
<dbReference type="SUPFAM" id="SSF53098">
    <property type="entry name" value="Ribonuclease H-like"/>
    <property type="match status" value="1"/>
</dbReference>
<sequence>MDSINHNTSLRTNKHLSYEERFFIEKQLQAGVSKTAIANALGRSRTTIQSEIQRGSVEQIKAGIISPFLTWVEEQVLVHKWSLDAAVGYALRKCLFIRNEMVSTKTLYNYLHEGLLRIKPMDLPLVLRRSTRKSNTRKHKKNLGKSIDLRDESILTREEFGHWELDTVRGIKDKHDEVIISLLERKTRAYVTLRSPSAKAADIKNTLESWLLSFSTHDSLQQLCKTITADNGLEFASIAELETEHLQVFFAHPYAAWERGSNERHNGLLRRIIPKGTPIRDVSEATLRRATDWCNALPRKILNYRTPQEAFIEEVNKLLGF</sequence>
<keyword evidence="1" id="KW-0233">DNA recombination</keyword>
<dbReference type="Gene3D" id="3.30.420.10">
    <property type="entry name" value="Ribonuclease H-like superfamily/Ribonuclease H"/>
    <property type="match status" value="1"/>
</dbReference>
<dbReference type="GO" id="GO:0032196">
    <property type="term" value="P:transposition"/>
    <property type="evidence" value="ECO:0007669"/>
    <property type="project" value="TreeGrafter"/>
</dbReference>
<dbReference type="InterPro" id="IPR001584">
    <property type="entry name" value="Integrase_cat-core"/>
</dbReference>
<protein>
    <submittedName>
        <fullName evidence="3">Integrase core domain protein</fullName>
    </submittedName>
</protein>
<dbReference type="InterPro" id="IPR051917">
    <property type="entry name" value="Transposase-Integrase"/>
</dbReference>